<sequence>MIFRSKSPEQIRVPRYQQSTGPMGPGMITPMGPPSSVMTTPFGISPVVVQQPSIPYAVPITTGQPFVSYIDTTRPPPVMSAAAMVPMVMGPTCPSNQYYPSTGISQQIGSISAPVSSQVQFGHPPVTIYPPGTLGAAMRASFEAGQTQSQKKNRNRSKNNQAKKETNA</sequence>
<keyword evidence="2" id="KW-1185">Reference proteome</keyword>
<dbReference type="AlphaFoldDB" id="A0A1I7WBR1"/>
<reference evidence="3" key="1">
    <citation type="submission" date="2016-11" db="UniProtKB">
        <authorList>
            <consortium name="WormBaseParasite"/>
        </authorList>
    </citation>
    <scope>IDENTIFICATION</scope>
</reference>
<name>A0A1I7WBR1_HETBA</name>
<protein>
    <submittedName>
        <fullName evidence="3">Protein muscleblind</fullName>
    </submittedName>
</protein>
<dbReference type="Proteomes" id="UP000095283">
    <property type="component" value="Unplaced"/>
</dbReference>
<organism evidence="2 3">
    <name type="scientific">Heterorhabditis bacteriophora</name>
    <name type="common">Entomopathogenic nematode worm</name>
    <dbReference type="NCBI Taxonomy" id="37862"/>
    <lineage>
        <taxon>Eukaryota</taxon>
        <taxon>Metazoa</taxon>
        <taxon>Ecdysozoa</taxon>
        <taxon>Nematoda</taxon>
        <taxon>Chromadorea</taxon>
        <taxon>Rhabditida</taxon>
        <taxon>Rhabditina</taxon>
        <taxon>Rhabditomorpha</taxon>
        <taxon>Strongyloidea</taxon>
        <taxon>Heterorhabditidae</taxon>
        <taxon>Heterorhabditis</taxon>
    </lineage>
</organism>
<dbReference type="WBParaSite" id="Hba_02149">
    <property type="protein sequence ID" value="Hba_02149"/>
    <property type="gene ID" value="Hba_02149"/>
</dbReference>
<accession>A0A1I7WBR1</accession>
<evidence type="ECO:0000256" key="1">
    <source>
        <dbReference type="SAM" id="MobiDB-lite"/>
    </source>
</evidence>
<feature type="region of interest" description="Disordered" evidence="1">
    <location>
        <begin position="139"/>
        <end position="168"/>
    </location>
</feature>
<proteinExistence type="predicted"/>
<evidence type="ECO:0000313" key="2">
    <source>
        <dbReference type="Proteomes" id="UP000095283"/>
    </source>
</evidence>
<evidence type="ECO:0000313" key="3">
    <source>
        <dbReference type="WBParaSite" id="Hba_02149"/>
    </source>
</evidence>